<accession>A0A510KDC1</accession>
<protein>
    <submittedName>
        <fullName evidence="1">Uncharacterized protein</fullName>
    </submittedName>
</protein>
<sequence>MGSICFCKYIYQAQWAVPALTTNIIPYNRYYFKIYFAIHLPLIEEGDFLLSVVKI</sequence>
<gene>
    <name evidence="1" type="ORF">JMUB3933_1698</name>
</gene>
<dbReference type="EMBL" id="AP019834">
    <property type="protein sequence ID" value="BBM48185.1"/>
    <property type="molecule type" value="Genomic_DNA"/>
</dbReference>
<evidence type="ECO:0000313" key="1">
    <source>
        <dbReference type="EMBL" id="BBM48185.1"/>
    </source>
</evidence>
<dbReference type="Proteomes" id="UP000321397">
    <property type="component" value="Chromosome"/>
</dbReference>
<name>A0A510KDC1_9FUSO</name>
<organism evidence="1 2">
    <name type="scientific">Leptotrichia wadei</name>
    <dbReference type="NCBI Taxonomy" id="157687"/>
    <lineage>
        <taxon>Bacteria</taxon>
        <taxon>Fusobacteriati</taxon>
        <taxon>Fusobacteriota</taxon>
        <taxon>Fusobacteriia</taxon>
        <taxon>Fusobacteriales</taxon>
        <taxon>Leptotrichiaceae</taxon>
        <taxon>Leptotrichia</taxon>
    </lineage>
</organism>
<proteinExistence type="predicted"/>
<dbReference type="AlphaFoldDB" id="A0A510KDC1"/>
<reference evidence="1 2" key="1">
    <citation type="submission" date="2019-07" db="EMBL/GenBank/DDBJ databases">
        <title>Complete Genome Sequence of Leptotrichia wadei Strain JMUB3933.</title>
        <authorList>
            <person name="Watanabe S."/>
            <person name="Cui L."/>
        </authorList>
    </citation>
    <scope>NUCLEOTIDE SEQUENCE [LARGE SCALE GENOMIC DNA]</scope>
    <source>
        <strain evidence="1 2">JMUB3933</strain>
    </source>
</reference>
<evidence type="ECO:0000313" key="2">
    <source>
        <dbReference type="Proteomes" id="UP000321397"/>
    </source>
</evidence>